<evidence type="ECO:0000256" key="1">
    <source>
        <dbReference type="SAM" id="MobiDB-lite"/>
    </source>
</evidence>
<evidence type="ECO:0000259" key="3">
    <source>
        <dbReference type="Pfam" id="PF13399"/>
    </source>
</evidence>
<dbReference type="AlphaFoldDB" id="A0A6J7D0T0"/>
<gene>
    <name evidence="4" type="ORF">UFOPK3402_00348</name>
</gene>
<reference evidence="4" key="1">
    <citation type="submission" date="2020-05" db="EMBL/GenBank/DDBJ databases">
        <authorList>
            <person name="Chiriac C."/>
            <person name="Salcher M."/>
            <person name="Ghai R."/>
            <person name="Kavagutti S V."/>
        </authorList>
    </citation>
    <scope>NUCLEOTIDE SEQUENCE</scope>
</reference>
<keyword evidence="2" id="KW-1133">Transmembrane helix</keyword>
<evidence type="ECO:0000313" key="4">
    <source>
        <dbReference type="EMBL" id="CAB4863781.1"/>
    </source>
</evidence>
<dbReference type="Pfam" id="PF13399">
    <property type="entry name" value="LytR_C"/>
    <property type="match status" value="1"/>
</dbReference>
<dbReference type="Gene3D" id="3.30.70.2390">
    <property type="match status" value="1"/>
</dbReference>
<accession>A0A6J7D0T0</accession>
<keyword evidence="2" id="KW-0472">Membrane</keyword>
<organism evidence="4">
    <name type="scientific">freshwater metagenome</name>
    <dbReference type="NCBI Taxonomy" id="449393"/>
    <lineage>
        <taxon>unclassified sequences</taxon>
        <taxon>metagenomes</taxon>
        <taxon>ecological metagenomes</taxon>
    </lineage>
</organism>
<evidence type="ECO:0000256" key="2">
    <source>
        <dbReference type="SAM" id="Phobius"/>
    </source>
</evidence>
<protein>
    <submittedName>
        <fullName evidence="4">Unannotated protein</fullName>
    </submittedName>
</protein>
<proteinExistence type="predicted"/>
<sequence>MIRHPRRRRRPIWLIVLMVAVGTVALFGIGFGLSLLIRGDNEPVADGTVAGSAAAVPQPCITTMITPAEVLPRTSKITINVYNATKRSGLATSTADVLHTRGFLIKEVGNDPEEQKVTGVAEIRYGPKGEAGAQLLGFYLPGAELVPIDRKKKLVDVVIGKQFTEVLGDAKVAAAMASPSPSASGAGCSSSLASAPATVAPTAAAASAAPAPSMSPEAVVSPSAG</sequence>
<dbReference type="EMBL" id="CAFBLS010000027">
    <property type="protein sequence ID" value="CAB4863781.1"/>
    <property type="molecule type" value="Genomic_DNA"/>
</dbReference>
<keyword evidence="2" id="KW-0812">Transmembrane</keyword>
<feature type="transmembrane region" description="Helical" evidence="2">
    <location>
        <begin position="12"/>
        <end position="37"/>
    </location>
</feature>
<dbReference type="InterPro" id="IPR027381">
    <property type="entry name" value="LytR/CpsA/Psr_C"/>
</dbReference>
<name>A0A6J7D0T0_9ZZZZ</name>
<feature type="domain" description="LytR/CpsA/Psr regulator C-terminal" evidence="3">
    <location>
        <begin position="77"/>
        <end position="163"/>
    </location>
</feature>
<feature type="region of interest" description="Disordered" evidence="1">
    <location>
        <begin position="203"/>
        <end position="225"/>
    </location>
</feature>